<keyword evidence="2" id="KW-0472">Membrane</keyword>
<dbReference type="InterPro" id="IPR006727">
    <property type="entry name" value="Herpes_BMRF2"/>
</dbReference>
<evidence type="ECO:0000256" key="2">
    <source>
        <dbReference type="SAM" id="Phobius"/>
    </source>
</evidence>
<organism evidence="3 4">
    <name type="scientific">Alcelaphine gammaherpesvirus 2</name>
    <dbReference type="NCBI Taxonomy" id="138184"/>
    <lineage>
        <taxon>Viruses</taxon>
        <taxon>Duplodnaviria</taxon>
        <taxon>Heunggongvirae</taxon>
        <taxon>Peploviricota</taxon>
        <taxon>Herviviricetes</taxon>
        <taxon>Herpesvirales</taxon>
        <taxon>Orthoherpesviridae</taxon>
        <taxon>Gammaherpesvirinae</taxon>
        <taxon>Macavirus</taxon>
        <taxon>Macavirus alcelaphinegamma2</taxon>
    </lineage>
</organism>
<dbReference type="EMBL" id="KF274499">
    <property type="protein sequence ID" value="AIA62095.1"/>
    <property type="molecule type" value="Genomic_DNA"/>
</dbReference>
<dbReference type="OrthoDB" id="9769at10239"/>
<protein>
    <submittedName>
        <fullName evidence="3">Orf58</fullName>
    </submittedName>
</protein>
<sequence length="351" mass="40339">MTKEVDYQLIAATFSTGLLASSPIIWSYIFATVFSFSSLLNWQSVLYVWSLPIVQIATIFCVIKVNLNRLGSLLVFNSGLSFLCLISWSLNWSISVAVPVWFVVNLLALTVWLIVSFDVVYLYPEIYHKYFELGFLTSLTIHYCLNQLELYLTNVMFVPFFLCLFFGYIGFSHICRHDLYALGKMRCKPIFYTKRAKYIAFSACQIMDVALFEMLCLWFLLLAMAAGCVALTIFSEVFLGISSYFYLFMVGNFCCGSLIIYRGYVMTVVYSVISLSAFFLILMGGYLFSKEHLSVLMAVMFFSYFHANGCLLYRIKKKLHRNITTPRFLLNVCLLLNAFLEITVLLTQKLM</sequence>
<keyword evidence="2" id="KW-0812">Transmembrane</keyword>
<proteinExistence type="inferred from homology"/>
<dbReference type="KEGG" id="vg:19735533"/>
<feature type="transmembrane region" description="Helical" evidence="2">
    <location>
        <begin position="268"/>
        <end position="288"/>
    </location>
</feature>
<feature type="transmembrane region" description="Helical" evidence="2">
    <location>
        <begin position="327"/>
        <end position="346"/>
    </location>
</feature>
<accession>A0A068AAM6</accession>
<name>A0A068AAM6_9GAMA</name>
<feature type="transmembrane region" description="Helical" evidence="2">
    <location>
        <begin position="74"/>
        <end position="94"/>
    </location>
</feature>
<feature type="transmembrane region" description="Helical" evidence="2">
    <location>
        <begin position="215"/>
        <end position="235"/>
    </location>
</feature>
<feature type="transmembrane region" description="Helical" evidence="2">
    <location>
        <begin position="100"/>
        <end position="123"/>
    </location>
</feature>
<reference evidence="3 4" key="1">
    <citation type="journal article" date="2014" name="Vet. Microbiol.">
        <title>Malignant catarrhal fever in American bison (Bison bison) experimentally infected with alcelaphine herpesvirus 2.</title>
        <authorList>
            <person name="Taus N.S."/>
            <person name="O'Toole D."/>
            <person name="Herndon D.R."/>
            <person name="Cunha C.W."/>
            <person name="Warg J.V."/>
            <person name="Seal B.S."/>
            <person name="Brooking A."/>
            <person name="Li H."/>
        </authorList>
    </citation>
    <scope>NUCLEOTIDE SEQUENCE [LARGE SCALE GENOMIC DNA]</scope>
    <source>
        <strain evidence="3">Topi-AlHV-2</strain>
    </source>
</reference>
<feature type="transmembrane region" description="Helical" evidence="2">
    <location>
        <begin position="130"/>
        <end position="148"/>
    </location>
</feature>
<keyword evidence="4" id="KW-1185">Reference proteome</keyword>
<evidence type="ECO:0000313" key="4">
    <source>
        <dbReference type="Proteomes" id="UP000168428"/>
    </source>
</evidence>
<keyword evidence="2" id="KW-1133">Transmembrane helix</keyword>
<feature type="transmembrane region" description="Helical" evidence="2">
    <location>
        <begin position="46"/>
        <end position="67"/>
    </location>
</feature>
<dbReference type="Pfam" id="PF04633">
    <property type="entry name" value="Herpes_BMRF2"/>
    <property type="match status" value="1"/>
</dbReference>
<dbReference type="Proteomes" id="UP000168428">
    <property type="component" value="Segment"/>
</dbReference>
<feature type="transmembrane region" description="Helical" evidence="2">
    <location>
        <begin position="294"/>
        <end position="315"/>
    </location>
</feature>
<evidence type="ECO:0000256" key="1">
    <source>
        <dbReference type="ARBA" id="ARBA00008716"/>
    </source>
</evidence>
<feature type="transmembrane region" description="Helical" evidence="2">
    <location>
        <begin position="241"/>
        <end position="261"/>
    </location>
</feature>
<dbReference type="RefSeq" id="YP_009044441.1">
    <property type="nucleotide sequence ID" value="NC_024382.1"/>
</dbReference>
<evidence type="ECO:0000313" key="3">
    <source>
        <dbReference type="EMBL" id="AIA62095.1"/>
    </source>
</evidence>
<gene>
    <name evidence="3" type="ORF">ALHV2gp55</name>
</gene>
<feature type="transmembrane region" description="Helical" evidence="2">
    <location>
        <begin position="9"/>
        <end position="34"/>
    </location>
</feature>
<feature type="transmembrane region" description="Helical" evidence="2">
    <location>
        <begin position="154"/>
        <end position="175"/>
    </location>
</feature>
<comment type="similarity">
    <text evidence="1">Belongs to the herpesviridae BMRF2 family.</text>
</comment>
<dbReference type="GeneID" id="19735533"/>